<evidence type="ECO:0000313" key="2">
    <source>
        <dbReference type="Proteomes" id="UP001433508"/>
    </source>
</evidence>
<dbReference type="EMBL" id="MU971359">
    <property type="protein sequence ID" value="KAK9238206.1"/>
    <property type="molecule type" value="Genomic_DNA"/>
</dbReference>
<reference evidence="2" key="1">
    <citation type="journal article" date="2024" name="Front. Bioeng. Biotechnol.">
        <title>Genome-scale model development and genomic sequencing of the oleaginous clade Lipomyces.</title>
        <authorList>
            <person name="Czajka J.J."/>
            <person name="Han Y."/>
            <person name="Kim J."/>
            <person name="Mondo S.J."/>
            <person name="Hofstad B.A."/>
            <person name="Robles A."/>
            <person name="Haridas S."/>
            <person name="Riley R."/>
            <person name="LaButti K."/>
            <person name="Pangilinan J."/>
            <person name="Andreopoulos W."/>
            <person name="Lipzen A."/>
            <person name="Yan J."/>
            <person name="Wang M."/>
            <person name="Ng V."/>
            <person name="Grigoriev I.V."/>
            <person name="Spatafora J.W."/>
            <person name="Magnuson J.K."/>
            <person name="Baker S.E."/>
            <person name="Pomraning K.R."/>
        </authorList>
    </citation>
    <scope>NUCLEOTIDE SEQUENCE [LARGE SCALE GENOMIC DNA]</scope>
    <source>
        <strain evidence="2">CBS 7786</strain>
    </source>
</reference>
<keyword evidence="2" id="KW-1185">Reference proteome</keyword>
<comment type="caution">
    <text evidence="1">The sequence shown here is derived from an EMBL/GenBank/DDBJ whole genome shotgun (WGS) entry which is preliminary data.</text>
</comment>
<protein>
    <submittedName>
        <fullName evidence="1">Tryptophan synthase beta subunit-like PLP-dependent enzyme</fullName>
    </submittedName>
</protein>
<proteinExistence type="predicted"/>
<dbReference type="Proteomes" id="UP001433508">
    <property type="component" value="Unassembled WGS sequence"/>
</dbReference>
<name>A0ACC3T3N0_LIPKO</name>
<evidence type="ECO:0000313" key="1">
    <source>
        <dbReference type="EMBL" id="KAK9238206.1"/>
    </source>
</evidence>
<organism evidence="1 2">
    <name type="scientific">Lipomyces kononenkoae</name>
    <name type="common">Yeast</name>
    <dbReference type="NCBI Taxonomy" id="34357"/>
    <lineage>
        <taxon>Eukaryota</taxon>
        <taxon>Fungi</taxon>
        <taxon>Dikarya</taxon>
        <taxon>Ascomycota</taxon>
        <taxon>Saccharomycotina</taxon>
        <taxon>Lipomycetes</taxon>
        <taxon>Lipomycetales</taxon>
        <taxon>Lipomycetaceae</taxon>
        <taxon>Lipomyces</taxon>
    </lineage>
</organism>
<gene>
    <name evidence="1" type="ORF">V1525DRAFT_401843</name>
</gene>
<accession>A0ACC3T3N0</accession>
<sequence>MNRTDTFTGPGYTFHSTVDPAQSRAEFPASHDQSTPRSIPPLHPVADGMPLLPAKQMNTSLPPARASILEQIGNTPLVRLNRIPQSYGIKATILAKLEFFNSGGSVKDRIALRMVEEAEKSGRIKPGDTLIEPTSGNTGIGLALVGAVKGYRTIITMPEKMSQEKVLVLKALGAEIVRTPTEAAWDSPESHIGVAKKLEKEIPNSVILDQYGNINNPLAHELGTGVEIWEQTGGNITAIVAGAGTGGTITGIARALKQRKPDVQVVGVDPVGSILAQPETLNSKIKSYKVEGIGYDFIPDALDRGLVDEWIKTDDAEAFHLARKLISEEGILCGGSSGSALAGALQYAKKLSEKDVVVVIMPDSIRSYLTKFVSDDWMRENGFRQDPTVVDSGKKFRDATIADLKLNPVDTILESEPLQRAIEVMQIHGYDQLPVLDNEGLLVGLVTLGNILSRIARRRVKPSSPVRDAMLNFARLEETSPVGHSHYRAHGPGQGKLVRRKHDHYDVITLDTPLSVLTDFFEFNSSAVVTETGAGKHAKPIHIVTKVDLLSYLVRTGEEF</sequence>